<dbReference type="FunFam" id="3.40.50.720:FF:000084">
    <property type="entry name" value="Short-chain dehydrogenase reductase"/>
    <property type="match status" value="1"/>
</dbReference>
<dbReference type="AlphaFoldDB" id="E3JAK2"/>
<keyword evidence="2" id="KW-0560">Oxidoreductase</keyword>
<accession>E3JAK2</accession>
<dbReference type="Gene3D" id="3.40.50.720">
    <property type="entry name" value="NAD(P)-binding Rossmann-like Domain"/>
    <property type="match status" value="1"/>
</dbReference>
<reference evidence="3 4" key="1">
    <citation type="submission" date="2010-10" db="EMBL/GenBank/DDBJ databases">
        <title>Complete sequence of Frankia sp. EuI1c.</title>
        <authorList>
            <consortium name="US DOE Joint Genome Institute"/>
            <person name="Lucas S."/>
            <person name="Copeland A."/>
            <person name="Lapidus A."/>
            <person name="Cheng J.-F."/>
            <person name="Bruce D."/>
            <person name="Goodwin L."/>
            <person name="Pitluck S."/>
            <person name="Chertkov O."/>
            <person name="Detter J.C."/>
            <person name="Han C."/>
            <person name="Tapia R."/>
            <person name="Land M."/>
            <person name="Hauser L."/>
            <person name="Jeffries C."/>
            <person name="Kyrpides N."/>
            <person name="Ivanova N."/>
            <person name="Mikhailova N."/>
            <person name="Beauchemin N."/>
            <person name="Sen A."/>
            <person name="Sur S.A."/>
            <person name="Gtari M."/>
            <person name="Wall L."/>
            <person name="Tisa L."/>
            <person name="Woyke T."/>
        </authorList>
    </citation>
    <scope>NUCLEOTIDE SEQUENCE [LARGE SCALE GENOMIC DNA]</scope>
    <source>
        <strain evidence="4">DSM 45817 / CECT 9037 / EuI1c</strain>
    </source>
</reference>
<proteinExistence type="inferred from homology"/>
<gene>
    <name evidence="3" type="ordered locus">FraEuI1c_4195</name>
</gene>
<evidence type="ECO:0000256" key="1">
    <source>
        <dbReference type="ARBA" id="ARBA00006484"/>
    </source>
</evidence>
<dbReference type="HOGENOM" id="CLU_010194_1_0_11"/>
<evidence type="ECO:0000313" key="4">
    <source>
        <dbReference type="Proteomes" id="UP000002484"/>
    </source>
</evidence>
<dbReference type="PANTHER" id="PTHR24321">
    <property type="entry name" value="DEHYDROGENASES, SHORT CHAIN"/>
    <property type="match status" value="1"/>
</dbReference>
<dbReference type="OrthoDB" id="286404at2"/>
<dbReference type="PRINTS" id="PR00081">
    <property type="entry name" value="GDHRDH"/>
</dbReference>
<dbReference type="InterPro" id="IPR036291">
    <property type="entry name" value="NAD(P)-bd_dom_sf"/>
</dbReference>
<dbReference type="PANTHER" id="PTHR24321:SF14">
    <property type="entry name" value="SHORT-CHAIN TYPE DEHYDROGENASE_REDUCTASE BLR2146-RELATED"/>
    <property type="match status" value="1"/>
</dbReference>
<dbReference type="CDD" id="cd05233">
    <property type="entry name" value="SDR_c"/>
    <property type="match status" value="1"/>
</dbReference>
<keyword evidence="4" id="KW-1185">Reference proteome</keyword>
<dbReference type="eggNOG" id="COG1028">
    <property type="taxonomic scope" value="Bacteria"/>
</dbReference>
<dbReference type="KEGG" id="fri:FraEuI1c_4195"/>
<comment type="similarity">
    <text evidence="1">Belongs to the short-chain dehydrogenases/reductases (SDR) family.</text>
</comment>
<evidence type="ECO:0000313" key="3">
    <source>
        <dbReference type="EMBL" id="ADP82194.1"/>
    </source>
</evidence>
<sequence length="252" mass="25372">MTARLAGKVAIVTGAGRGIGAATVRRLAAEGASVVASDIDADAVAAVAEQLGDAVVARQADVTDEAAVAALVDTAVERFGRLDVLHNNAVSSSAEDTDTVRTPDSLWRATFDVVVMAAVYGCRHAIPVMVKTGGGSIITTSSGAAHAATATRVAYGTAKAAVETLSLYTAANFGQAGIRSNVVAPGFVLTEGIRGIFDDEMINKFGAASAAGRVCLPEDVADVVAFLASDDSGYVSGQVLTVNGGGARGVSW</sequence>
<dbReference type="InterPro" id="IPR002347">
    <property type="entry name" value="SDR_fam"/>
</dbReference>
<dbReference type="Proteomes" id="UP000002484">
    <property type="component" value="Chromosome"/>
</dbReference>
<protein>
    <submittedName>
        <fullName evidence="3">Short-chain dehydrogenase/reductase SDR</fullName>
    </submittedName>
</protein>
<dbReference type="Pfam" id="PF13561">
    <property type="entry name" value="adh_short_C2"/>
    <property type="match status" value="1"/>
</dbReference>
<dbReference type="STRING" id="298654.FraEuI1c_4195"/>
<name>E3JAK2_PSEI1</name>
<dbReference type="SUPFAM" id="SSF51735">
    <property type="entry name" value="NAD(P)-binding Rossmann-fold domains"/>
    <property type="match status" value="1"/>
</dbReference>
<evidence type="ECO:0000256" key="2">
    <source>
        <dbReference type="ARBA" id="ARBA00023002"/>
    </source>
</evidence>
<dbReference type="EMBL" id="CP002299">
    <property type="protein sequence ID" value="ADP82194.1"/>
    <property type="molecule type" value="Genomic_DNA"/>
</dbReference>
<dbReference type="InParanoid" id="E3JAK2"/>
<dbReference type="GO" id="GO:0016491">
    <property type="term" value="F:oxidoreductase activity"/>
    <property type="evidence" value="ECO:0007669"/>
    <property type="project" value="UniProtKB-KW"/>
</dbReference>
<dbReference type="RefSeq" id="WP_013425312.1">
    <property type="nucleotide sequence ID" value="NC_014666.1"/>
</dbReference>
<organism evidence="3 4">
    <name type="scientific">Pseudofrankia inefficax (strain DSM 45817 / CECT 9037 / DDB 130130 / EuI1c)</name>
    <name type="common">Frankia inefficax</name>
    <dbReference type="NCBI Taxonomy" id="298654"/>
    <lineage>
        <taxon>Bacteria</taxon>
        <taxon>Bacillati</taxon>
        <taxon>Actinomycetota</taxon>
        <taxon>Actinomycetes</taxon>
        <taxon>Frankiales</taxon>
        <taxon>Frankiaceae</taxon>
        <taxon>Pseudofrankia</taxon>
    </lineage>
</organism>